<proteinExistence type="predicted"/>
<accession>A0A9P5PJW8</accession>
<protein>
    <recommendedName>
        <fullName evidence="3">F-box domain-containing protein</fullName>
    </recommendedName>
</protein>
<evidence type="ECO:0000313" key="2">
    <source>
        <dbReference type="Proteomes" id="UP000772434"/>
    </source>
</evidence>
<evidence type="ECO:0008006" key="3">
    <source>
        <dbReference type="Google" id="ProtNLM"/>
    </source>
</evidence>
<dbReference type="AlphaFoldDB" id="A0A9P5PJW8"/>
<evidence type="ECO:0000313" key="1">
    <source>
        <dbReference type="EMBL" id="KAF9063350.1"/>
    </source>
</evidence>
<sequence length="455" mass="52258">MSLSLQNSSQIRCLTSSSNGKEIIQPNLSHPWTSRSALFIPELLTEIFQYCTLEDLHAHATVCLDWEEPAQARLLETVQLSNVNQMRYLNTKPTYRRYVRNLITSVKFDTPVHELRVPELNFSSELLAFQYKEHPMNITTWHLVGPVLFPSSKYLISGVYSFSSTLHTFQVHHSLPLNPEDLCDLLNALGNCLKLENLALPANVVFFRHETSAQRIARWEQASTRLVPSLHKPRIVRLQLVAAYRRYHLRVARPRPMIHTSWLSHPNCPFDFAHTLHLIVGQEEDLHVVPLIAKLESLEICSEHPESWSAQLLEAPLKLPLLKSLQMSFYHVSAVSSFLKIISTPNIETIKIRYDKVWVRNLLHTPSLPNALHDAVEEITKVGIGRSFPTYLTKIYLQWFQRFSDVPQPLPLDLPSWFTDISKVQHAIDVQLLAESITIPDRVSMHSLHLLDLPI</sequence>
<dbReference type="Proteomes" id="UP000772434">
    <property type="component" value="Unassembled WGS sequence"/>
</dbReference>
<comment type="caution">
    <text evidence="1">The sequence shown here is derived from an EMBL/GenBank/DDBJ whole genome shotgun (WGS) entry which is preliminary data.</text>
</comment>
<reference evidence="1" key="1">
    <citation type="submission" date="2020-11" db="EMBL/GenBank/DDBJ databases">
        <authorList>
            <consortium name="DOE Joint Genome Institute"/>
            <person name="Ahrendt S."/>
            <person name="Riley R."/>
            <person name="Andreopoulos W."/>
            <person name="Labutti K."/>
            <person name="Pangilinan J."/>
            <person name="Ruiz-Duenas F.J."/>
            <person name="Barrasa J.M."/>
            <person name="Sanchez-Garcia M."/>
            <person name="Camarero S."/>
            <person name="Miyauchi S."/>
            <person name="Serrano A."/>
            <person name="Linde D."/>
            <person name="Babiker R."/>
            <person name="Drula E."/>
            <person name="Ayuso-Fernandez I."/>
            <person name="Pacheco R."/>
            <person name="Padilla G."/>
            <person name="Ferreira P."/>
            <person name="Barriuso J."/>
            <person name="Kellner H."/>
            <person name="Castanera R."/>
            <person name="Alfaro M."/>
            <person name="Ramirez L."/>
            <person name="Pisabarro A.G."/>
            <person name="Kuo A."/>
            <person name="Tritt A."/>
            <person name="Lipzen A."/>
            <person name="He G."/>
            <person name="Yan M."/>
            <person name="Ng V."/>
            <person name="Cullen D."/>
            <person name="Martin F."/>
            <person name="Rosso M.-N."/>
            <person name="Henrissat B."/>
            <person name="Hibbett D."/>
            <person name="Martinez A.T."/>
            <person name="Grigoriev I.V."/>
        </authorList>
    </citation>
    <scope>NUCLEOTIDE SEQUENCE</scope>
    <source>
        <strain evidence="1">AH 40177</strain>
    </source>
</reference>
<organism evidence="1 2">
    <name type="scientific">Rhodocollybia butyracea</name>
    <dbReference type="NCBI Taxonomy" id="206335"/>
    <lineage>
        <taxon>Eukaryota</taxon>
        <taxon>Fungi</taxon>
        <taxon>Dikarya</taxon>
        <taxon>Basidiomycota</taxon>
        <taxon>Agaricomycotina</taxon>
        <taxon>Agaricomycetes</taxon>
        <taxon>Agaricomycetidae</taxon>
        <taxon>Agaricales</taxon>
        <taxon>Marasmiineae</taxon>
        <taxon>Omphalotaceae</taxon>
        <taxon>Rhodocollybia</taxon>
    </lineage>
</organism>
<gene>
    <name evidence="1" type="ORF">BDP27DRAFT_1426959</name>
</gene>
<dbReference type="EMBL" id="JADNRY010000148">
    <property type="protein sequence ID" value="KAF9063350.1"/>
    <property type="molecule type" value="Genomic_DNA"/>
</dbReference>
<name>A0A9P5PJW8_9AGAR</name>
<keyword evidence="2" id="KW-1185">Reference proteome</keyword>